<dbReference type="Pfam" id="PF02687">
    <property type="entry name" value="FtsX"/>
    <property type="match status" value="1"/>
</dbReference>
<organism evidence="8 9">
    <name type="scientific">Actinomyces naeslundii (strain ATCC 12104 / DSM 43013 / CCUG 2238 / JCM 8349 / NCTC 10301 / Howell 279)</name>
    <dbReference type="NCBI Taxonomy" id="1115803"/>
    <lineage>
        <taxon>Bacteria</taxon>
        <taxon>Bacillati</taxon>
        <taxon>Actinomycetota</taxon>
        <taxon>Actinomycetes</taxon>
        <taxon>Actinomycetales</taxon>
        <taxon>Actinomycetaceae</taxon>
        <taxon>Actinomyces</taxon>
    </lineage>
</organism>
<comment type="caution">
    <text evidence="8">The sequence shown here is derived from an EMBL/GenBank/DDBJ whole genome shotgun (WGS) entry which is preliminary data.</text>
</comment>
<keyword evidence="4 6" id="KW-1133">Transmembrane helix</keyword>
<keyword evidence="2" id="KW-1003">Cell membrane</keyword>
<keyword evidence="3 6" id="KW-0812">Transmembrane</keyword>
<protein>
    <submittedName>
        <fullName evidence="8">Efflux ABC transporter, permease protein</fullName>
    </submittedName>
</protein>
<feature type="domain" description="ABC3 transporter permease C-terminal" evidence="7">
    <location>
        <begin position="22"/>
        <end position="139"/>
    </location>
</feature>
<reference evidence="8 9" key="1">
    <citation type="submission" date="2012-07" db="EMBL/GenBank/DDBJ databases">
        <authorList>
            <person name="Durkin A.S."/>
            <person name="McCorrison J."/>
            <person name="Torralba M."/>
            <person name="Gillis M."/>
            <person name="Methe B."/>
            <person name="Sutton G."/>
            <person name="Nelson K.E."/>
        </authorList>
    </citation>
    <scope>NUCLEOTIDE SEQUENCE [LARGE SCALE GENOMIC DNA]</scope>
    <source>
        <strain evidence="9">ATCC 12104 / DSM 43013 / CCUG 2238 / JCM 8349 / NCTC 10301 / Howell 279</strain>
    </source>
</reference>
<evidence type="ECO:0000256" key="2">
    <source>
        <dbReference type="ARBA" id="ARBA00022475"/>
    </source>
</evidence>
<keyword evidence="5 6" id="KW-0472">Membrane</keyword>
<dbReference type="Proteomes" id="UP000007814">
    <property type="component" value="Unassembled WGS sequence"/>
</dbReference>
<evidence type="ECO:0000256" key="3">
    <source>
        <dbReference type="ARBA" id="ARBA00022692"/>
    </source>
</evidence>
<dbReference type="GO" id="GO:0005886">
    <property type="term" value="C:plasma membrane"/>
    <property type="evidence" value="ECO:0007669"/>
    <property type="project" value="UniProtKB-SubCell"/>
</dbReference>
<evidence type="ECO:0000256" key="5">
    <source>
        <dbReference type="ARBA" id="ARBA00023136"/>
    </source>
</evidence>
<evidence type="ECO:0000313" key="8">
    <source>
        <dbReference type="EMBL" id="EJN83440.1"/>
    </source>
</evidence>
<feature type="transmembrane region" description="Helical" evidence="6">
    <location>
        <begin position="20"/>
        <end position="43"/>
    </location>
</feature>
<evidence type="ECO:0000256" key="4">
    <source>
        <dbReference type="ARBA" id="ARBA00022989"/>
    </source>
</evidence>
<accession>J2ZLT7</accession>
<dbReference type="AlphaFoldDB" id="J2ZLT7"/>
<evidence type="ECO:0000256" key="1">
    <source>
        <dbReference type="ARBA" id="ARBA00004651"/>
    </source>
</evidence>
<feature type="transmembrane region" description="Helical" evidence="6">
    <location>
        <begin position="113"/>
        <end position="135"/>
    </location>
</feature>
<feature type="transmembrane region" description="Helical" evidence="6">
    <location>
        <begin position="67"/>
        <end position="93"/>
    </location>
</feature>
<evidence type="ECO:0000256" key="6">
    <source>
        <dbReference type="SAM" id="Phobius"/>
    </source>
</evidence>
<name>J2ZLT7_ACTNH</name>
<dbReference type="PATRIC" id="fig|1115803.3.peg.2617"/>
<dbReference type="EMBL" id="ALJK01000239">
    <property type="protein sequence ID" value="EJN83440.1"/>
    <property type="molecule type" value="Genomic_DNA"/>
</dbReference>
<gene>
    <name evidence="8" type="ORF">HMPREF1129_1749</name>
</gene>
<comment type="subcellular location">
    <subcellularLocation>
        <location evidence="1">Cell membrane</location>
        <topology evidence="1">Multi-pass membrane protein</topology>
    </subcellularLocation>
</comment>
<evidence type="ECO:0000259" key="7">
    <source>
        <dbReference type="Pfam" id="PF02687"/>
    </source>
</evidence>
<dbReference type="eggNOG" id="COG0577">
    <property type="taxonomic scope" value="Bacteria"/>
</dbReference>
<evidence type="ECO:0000313" key="9">
    <source>
        <dbReference type="Proteomes" id="UP000007814"/>
    </source>
</evidence>
<sequence>MNQYASQFFGATGSQVHRITMMACAIALGLSFLITVLFTVLVVSRERPQLGVLLALGCTRGAIARQYLIRFGVLALTGIALGLLGSFTLGASAIGAAMSSRGAPDLQLLPNPWLVGLLLPGALLATVIGAVALALRRLRTMSLSTALTTGE</sequence>
<proteinExistence type="predicted"/>
<dbReference type="InterPro" id="IPR003838">
    <property type="entry name" value="ABC3_permease_C"/>
</dbReference>